<feature type="binding site" evidence="6">
    <location>
        <position position="60"/>
    </location>
    <ligand>
        <name>substrate</name>
    </ligand>
</feature>
<dbReference type="InterPro" id="IPR002698">
    <property type="entry name" value="FTHF_cligase"/>
</dbReference>
<feature type="binding site" evidence="6">
    <location>
        <begin position="142"/>
        <end position="150"/>
    </location>
    <ligand>
        <name>ATP</name>
        <dbReference type="ChEBI" id="CHEBI:30616"/>
    </ligand>
</feature>
<accession>A0A9P0HSQ0</accession>
<evidence type="ECO:0000256" key="7">
    <source>
        <dbReference type="RuleBase" id="RU361279"/>
    </source>
</evidence>
<dbReference type="GO" id="GO:0030272">
    <property type="term" value="F:5-formyltetrahydrofolate cyclo-ligase activity"/>
    <property type="evidence" value="ECO:0007669"/>
    <property type="project" value="UniProtKB-EC"/>
</dbReference>
<dbReference type="Gene3D" id="3.40.50.10420">
    <property type="entry name" value="NagB/RpiA/CoA transferase-like"/>
    <property type="match status" value="1"/>
</dbReference>
<dbReference type="PIRSF" id="PIRSF006806">
    <property type="entry name" value="FTHF_cligase"/>
    <property type="match status" value="1"/>
</dbReference>
<dbReference type="GO" id="GO:0046872">
    <property type="term" value="F:metal ion binding"/>
    <property type="evidence" value="ECO:0007669"/>
    <property type="project" value="UniProtKB-KW"/>
</dbReference>
<keyword evidence="9" id="KW-1185">Reference proteome</keyword>
<evidence type="ECO:0000256" key="1">
    <source>
        <dbReference type="ARBA" id="ARBA00010638"/>
    </source>
</evidence>
<dbReference type="FunFam" id="3.40.50.10420:FF:000007">
    <property type="entry name" value="5-formyltetrahydrofolate cyclo-ligase"/>
    <property type="match status" value="1"/>
</dbReference>
<keyword evidence="3 6" id="KW-0067">ATP-binding</keyword>
<dbReference type="PANTHER" id="PTHR23407">
    <property type="entry name" value="ATPASE INHIBITOR/5-FORMYLTETRAHYDROFOLATE CYCLO-LIGASE"/>
    <property type="match status" value="1"/>
</dbReference>
<keyword evidence="7" id="KW-0460">Magnesium</keyword>
<dbReference type="GO" id="GO:0009396">
    <property type="term" value="P:folic acid-containing compound biosynthetic process"/>
    <property type="evidence" value="ECO:0007669"/>
    <property type="project" value="TreeGrafter"/>
</dbReference>
<feature type="binding site" evidence="6">
    <location>
        <begin position="9"/>
        <end position="13"/>
    </location>
    <ligand>
        <name>ATP</name>
        <dbReference type="ChEBI" id="CHEBI:30616"/>
    </ligand>
</feature>
<evidence type="ECO:0000256" key="6">
    <source>
        <dbReference type="PIRSR" id="PIRSR006806-1"/>
    </source>
</evidence>
<sequence length="200" mass="23110">MSIAVNQLKTDLRKRIKKHLMNMDPAVIVEQSQSIIKQVLSCDKFKQSSRIGIYLSLPEEVPTYDIVKRILKEGKECFIPRYNKLEMRLVKLYSLKDLEALPETSWKIKQPLDTDEREDACAKDGLDYIIVPGLAFSEGGDRLGRGKGYYDKYLKELQVFNAERNLNPTYAVGLSFIEQIVDEIPTSEHDFKLDKVFYPQ</sequence>
<proteinExistence type="inferred from homology"/>
<comment type="catalytic activity">
    <reaction evidence="4 7">
        <text>(6S)-5-formyl-5,6,7,8-tetrahydrofolate + ATP = (6R)-5,10-methenyltetrahydrofolate + ADP + phosphate</text>
        <dbReference type="Rhea" id="RHEA:10488"/>
        <dbReference type="ChEBI" id="CHEBI:30616"/>
        <dbReference type="ChEBI" id="CHEBI:43474"/>
        <dbReference type="ChEBI" id="CHEBI:57455"/>
        <dbReference type="ChEBI" id="CHEBI:57457"/>
        <dbReference type="ChEBI" id="CHEBI:456216"/>
        <dbReference type="EC" id="6.3.3.2"/>
    </reaction>
</comment>
<dbReference type="AlphaFoldDB" id="A0A9P0HSQ0"/>
<dbReference type="InterPro" id="IPR037171">
    <property type="entry name" value="NagB/RpiA_transferase-like"/>
</dbReference>
<gene>
    <name evidence="8" type="ORF">NEZAVI_LOCUS15173</name>
</gene>
<comment type="cofactor">
    <cofactor evidence="7">
        <name>Mg(2+)</name>
        <dbReference type="ChEBI" id="CHEBI:18420"/>
    </cofactor>
</comment>
<dbReference type="SUPFAM" id="SSF100950">
    <property type="entry name" value="NagB/RpiA/CoA transferase-like"/>
    <property type="match status" value="1"/>
</dbReference>
<dbReference type="EMBL" id="OV725083">
    <property type="protein sequence ID" value="CAH1407464.1"/>
    <property type="molecule type" value="Genomic_DNA"/>
</dbReference>
<comment type="similarity">
    <text evidence="1 7">Belongs to the 5-formyltetrahydrofolate cyclo-ligase family.</text>
</comment>
<name>A0A9P0HSQ0_NEZVI</name>
<dbReference type="OrthoDB" id="2015992at2759"/>
<dbReference type="GO" id="GO:0005524">
    <property type="term" value="F:ATP binding"/>
    <property type="evidence" value="ECO:0007669"/>
    <property type="project" value="UniProtKB-KW"/>
</dbReference>
<dbReference type="GO" id="GO:0005739">
    <property type="term" value="C:mitochondrion"/>
    <property type="evidence" value="ECO:0007669"/>
    <property type="project" value="TreeGrafter"/>
</dbReference>
<reference evidence="8" key="1">
    <citation type="submission" date="2022-01" db="EMBL/GenBank/DDBJ databases">
        <authorList>
            <person name="King R."/>
        </authorList>
    </citation>
    <scope>NUCLEOTIDE SEQUENCE</scope>
</reference>
<evidence type="ECO:0000256" key="4">
    <source>
        <dbReference type="ARBA" id="ARBA00036539"/>
    </source>
</evidence>
<dbReference type="NCBIfam" id="TIGR02727">
    <property type="entry name" value="MTHFS_bact"/>
    <property type="match status" value="1"/>
</dbReference>
<feature type="binding site" evidence="6">
    <location>
        <position position="55"/>
    </location>
    <ligand>
        <name>substrate</name>
    </ligand>
</feature>
<keyword evidence="7" id="KW-0479">Metal-binding</keyword>
<evidence type="ECO:0000256" key="5">
    <source>
        <dbReference type="ARBA" id="ARBA00038966"/>
    </source>
</evidence>
<dbReference type="Pfam" id="PF01812">
    <property type="entry name" value="5-FTHF_cyc-lig"/>
    <property type="match status" value="1"/>
</dbReference>
<protein>
    <recommendedName>
        <fullName evidence="5 7">5-formyltetrahydrofolate cyclo-ligase</fullName>
        <ecNumber evidence="5 7">6.3.3.2</ecNumber>
    </recommendedName>
</protein>
<dbReference type="EC" id="6.3.3.2" evidence="5 7"/>
<dbReference type="InterPro" id="IPR024185">
    <property type="entry name" value="FTHF_cligase-like_sf"/>
</dbReference>
<dbReference type="GO" id="GO:0035999">
    <property type="term" value="P:tetrahydrofolate interconversion"/>
    <property type="evidence" value="ECO:0007669"/>
    <property type="project" value="TreeGrafter"/>
</dbReference>
<evidence type="ECO:0000256" key="3">
    <source>
        <dbReference type="ARBA" id="ARBA00022840"/>
    </source>
</evidence>
<evidence type="ECO:0000313" key="8">
    <source>
        <dbReference type="EMBL" id="CAH1407464.1"/>
    </source>
</evidence>
<dbReference type="PANTHER" id="PTHR23407:SF1">
    <property type="entry name" value="5-FORMYLTETRAHYDROFOLATE CYCLO-LIGASE"/>
    <property type="match status" value="1"/>
</dbReference>
<keyword evidence="2 6" id="KW-0547">Nucleotide-binding</keyword>
<organism evidence="8 9">
    <name type="scientific">Nezara viridula</name>
    <name type="common">Southern green stink bug</name>
    <name type="synonym">Cimex viridulus</name>
    <dbReference type="NCBI Taxonomy" id="85310"/>
    <lineage>
        <taxon>Eukaryota</taxon>
        <taxon>Metazoa</taxon>
        <taxon>Ecdysozoa</taxon>
        <taxon>Arthropoda</taxon>
        <taxon>Hexapoda</taxon>
        <taxon>Insecta</taxon>
        <taxon>Pterygota</taxon>
        <taxon>Neoptera</taxon>
        <taxon>Paraneoptera</taxon>
        <taxon>Hemiptera</taxon>
        <taxon>Heteroptera</taxon>
        <taxon>Panheteroptera</taxon>
        <taxon>Pentatomomorpha</taxon>
        <taxon>Pentatomoidea</taxon>
        <taxon>Pentatomidae</taxon>
        <taxon>Pentatominae</taxon>
        <taxon>Nezara</taxon>
    </lineage>
</organism>
<evidence type="ECO:0000313" key="9">
    <source>
        <dbReference type="Proteomes" id="UP001152798"/>
    </source>
</evidence>
<evidence type="ECO:0000256" key="2">
    <source>
        <dbReference type="ARBA" id="ARBA00022741"/>
    </source>
</evidence>
<dbReference type="Proteomes" id="UP001152798">
    <property type="component" value="Chromosome 7"/>
</dbReference>